<keyword evidence="5" id="KW-1278">Translocase</keyword>
<evidence type="ECO:0000313" key="9">
    <source>
        <dbReference type="EMBL" id="AMD88559.1"/>
    </source>
</evidence>
<dbReference type="SMART" id="SM00382">
    <property type="entry name" value="AAA"/>
    <property type="match status" value="1"/>
</dbReference>
<dbReference type="Gene3D" id="3.40.50.300">
    <property type="entry name" value="P-loop containing nucleotide triphosphate hydrolases"/>
    <property type="match status" value="1"/>
</dbReference>
<dbReference type="PROSITE" id="PS50893">
    <property type="entry name" value="ABC_TRANSPORTER_2"/>
    <property type="match status" value="1"/>
</dbReference>
<dbReference type="SUPFAM" id="SSF52540">
    <property type="entry name" value="P-loop containing nucleoside triphosphate hydrolases"/>
    <property type="match status" value="1"/>
</dbReference>
<dbReference type="InterPro" id="IPR003439">
    <property type="entry name" value="ABC_transporter-like_ATP-bd"/>
</dbReference>
<feature type="domain" description="ABC transporter" evidence="8">
    <location>
        <begin position="48"/>
        <end position="283"/>
    </location>
</feature>
<dbReference type="PANTHER" id="PTHR42788">
    <property type="entry name" value="TAURINE IMPORT ATP-BINDING PROTEIN-RELATED"/>
    <property type="match status" value="1"/>
</dbReference>
<keyword evidence="10" id="KW-1185">Reference proteome</keyword>
<dbReference type="InterPro" id="IPR050166">
    <property type="entry name" value="ABC_transporter_ATP-bind"/>
</dbReference>
<dbReference type="Pfam" id="PF00005">
    <property type="entry name" value="ABC_tran"/>
    <property type="match status" value="1"/>
</dbReference>
<dbReference type="GO" id="GO:0005524">
    <property type="term" value="F:ATP binding"/>
    <property type="evidence" value="ECO:0007669"/>
    <property type="project" value="UniProtKB-KW"/>
</dbReference>
<sequence length="295" mass="32060">MTGPTSSVPGTAPARPTAPRGAAVRLEAVSHSFPLSHDLDHGWVQSAIRLVSPAARARHEAELAKPDTLDVLDGIDLSIEPGEFISLVGQSGCGKSTILRLLAGLDAPRHGRVLVDGEPVTGPAPERAMAFQDSTLLPWRTVRENVALGPQARGRLEKDERRITAALELVGLRDFADSYPSTLSGGMAQRAALARALVNRPRLFLLDEPFGKLDALTRLQLQDEIARLWRSQGFTAVLVTHDVDEALRLSDRVVVLSERPAHVLEDVVVPPEVRGDEGGAEFLRLRRRILHLLGR</sequence>
<evidence type="ECO:0000256" key="5">
    <source>
        <dbReference type="ARBA" id="ARBA00022967"/>
    </source>
</evidence>
<dbReference type="RefSeq" id="WP_067944328.1">
    <property type="nucleotide sequence ID" value="NZ_CP014228.1"/>
</dbReference>
<evidence type="ECO:0000256" key="4">
    <source>
        <dbReference type="ARBA" id="ARBA00022840"/>
    </source>
</evidence>
<dbReference type="STRING" id="111015.AXF14_10360"/>
<dbReference type="OrthoDB" id="8773773at2"/>
<keyword evidence="3" id="KW-0547">Nucleotide-binding</keyword>
<dbReference type="GO" id="GO:0016887">
    <property type="term" value="F:ATP hydrolysis activity"/>
    <property type="evidence" value="ECO:0007669"/>
    <property type="project" value="InterPro"/>
</dbReference>
<dbReference type="PANTHER" id="PTHR42788:SF17">
    <property type="entry name" value="ALIPHATIC SULFONATES IMPORT ATP-BINDING PROTEIN SSUB"/>
    <property type="match status" value="1"/>
</dbReference>
<evidence type="ECO:0000256" key="7">
    <source>
        <dbReference type="SAM" id="MobiDB-lite"/>
    </source>
</evidence>
<keyword evidence="6" id="KW-0472">Membrane</keyword>
<dbReference type="InterPro" id="IPR003593">
    <property type="entry name" value="AAA+_ATPase"/>
</dbReference>
<accession>A0A0X8JH08</accession>
<evidence type="ECO:0000256" key="2">
    <source>
        <dbReference type="ARBA" id="ARBA00022475"/>
    </source>
</evidence>
<proteinExistence type="predicted"/>
<dbReference type="KEGG" id="ard:AXF14_10360"/>
<dbReference type="AlphaFoldDB" id="A0A0X8JH08"/>
<dbReference type="PROSITE" id="PS00211">
    <property type="entry name" value="ABC_TRANSPORTER_1"/>
    <property type="match status" value="1"/>
</dbReference>
<keyword evidence="4 9" id="KW-0067">ATP-binding</keyword>
<reference evidence="10" key="1">
    <citation type="submission" date="2016-02" db="EMBL/GenBank/DDBJ databases">
        <authorList>
            <person name="Holder M.E."/>
            <person name="Ajami N.J."/>
            <person name="Petrosino J.F."/>
        </authorList>
    </citation>
    <scope>NUCLEOTIDE SEQUENCE [LARGE SCALE GENOMIC DNA]</scope>
    <source>
        <strain evidence="10">CCUG 36733</strain>
    </source>
</reference>
<dbReference type="Proteomes" id="UP000065220">
    <property type="component" value="Chromosome"/>
</dbReference>
<evidence type="ECO:0000256" key="3">
    <source>
        <dbReference type="ARBA" id="ARBA00022741"/>
    </source>
</evidence>
<keyword evidence="2" id="KW-1003">Cell membrane</keyword>
<evidence type="ECO:0000256" key="6">
    <source>
        <dbReference type="ARBA" id="ARBA00023136"/>
    </source>
</evidence>
<keyword evidence="1" id="KW-0813">Transport</keyword>
<evidence type="ECO:0000259" key="8">
    <source>
        <dbReference type="PROSITE" id="PS50893"/>
    </source>
</evidence>
<dbReference type="InterPro" id="IPR027417">
    <property type="entry name" value="P-loop_NTPase"/>
</dbReference>
<gene>
    <name evidence="9" type="ORF">AXF14_10360</name>
</gene>
<protein>
    <submittedName>
        <fullName evidence="9">ABC transporter ATP-binding protein</fullName>
    </submittedName>
</protein>
<dbReference type="EMBL" id="CP014228">
    <property type="protein sequence ID" value="AMD88559.1"/>
    <property type="molecule type" value="Genomic_DNA"/>
</dbReference>
<name>A0A0X8JH08_ACTRD</name>
<evidence type="ECO:0000256" key="1">
    <source>
        <dbReference type="ARBA" id="ARBA00022448"/>
    </source>
</evidence>
<evidence type="ECO:0000313" key="10">
    <source>
        <dbReference type="Proteomes" id="UP000065220"/>
    </source>
</evidence>
<feature type="compositionally biased region" description="Low complexity" evidence="7">
    <location>
        <begin position="9"/>
        <end position="20"/>
    </location>
</feature>
<dbReference type="CDD" id="cd03293">
    <property type="entry name" value="ABC_NrtD_SsuB_transporters"/>
    <property type="match status" value="1"/>
</dbReference>
<organism evidence="9 10">
    <name type="scientific">Actinomyces radicidentis</name>
    <dbReference type="NCBI Taxonomy" id="111015"/>
    <lineage>
        <taxon>Bacteria</taxon>
        <taxon>Bacillati</taxon>
        <taxon>Actinomycetota</taxon>
        <taxon>Actinomycetes</taxon>
        <taxon>Actinomycetales</taxon>
        <taxon>Actinomycetaceae</taxon>
        <taxon>Actinomyces</taxon>
    </lineage>
</organism>
<dbReference type="InterPro" id="IPR017871">
    <property type="entry name" value="ABC_transporter-like_CS"/>
</dbReference>
<feature type="region of interest" description="Disordered" evidence="7">
    <location>
        <begin position="1"/>
        <end position="20"/>
    </location>
</feature>